<protein>
    <recommendedName>
        <fullName evidence="4">DUF2530 domain-containing protein</fullName>
    </recommendedName>
</protein>
<reference evidence="2 3" key="1">
    <citation type="submission" date="2016-06" db="EMBL/GenBank/DDBJ databases">
        <authorList>
            <person name="Kjaerup R.B."/>
            <person name="Dalgaard T.S."/>
            <person name="Juul-Madsen H.R."/>
        </authorList>
    </citation>
    <scope>NUCLEOTIDE SEQUENCE [LARGE SCALE GENOMIC DNA]</scope>
    <source>
        <strain evidence="2 3">DSM 45577</strain>
    </source>
</reference>
<gene>
    <name evidence="2" type="ORF">GA0070617_0636</name>
</gene>
<feature type="transmembrane region" description="Helical" evidence="1">
    <location>
        <begin position="25"/>
        <end position="45"/>
    </location>
</feature>
<keyword evidence="1" id="KW-0812">Transmembrane</keyword>
<evidence type="ECO:0000313" key="3">
    <source>
        <dbReference type="Proteomes" id="UP000198937"/>
    </source>
</evidence>
<name>A0A1C6U0K6_9ACTN</name>
<evidence type="ECO:0008006" key="4">
    <source>
        <dbReference type="Google" id="ProtNLM"/>
    </source>
</evidence>
<dbReference type="EMBL" id="FMIA01000002">
    <property type="protein sequence ID" value="SCL47612.1"/>
    <property type="molecule type" value="Genomic_DNA"/>
</dbReference>
<sequence>MAAWALAGVVLLVRSDWLTANGHQHWLWTCLAGFLWGLPGLAVMMRHDAKRRRRRAAAGLS</sequence>
<keyword evidence="1" id="KW-0472">Membrane</keyword>
<dbReference type="InterPro" id="IPR019681">
    <property type="entry name" value="DUF2530"/>
</dbReference>
<organism evidence="2 3">
    <name type="scientific">Micromonospora yangpuensis</name>
    <dbReference type="NCBI Taxonomy" id="683228"/>
    <lineage>
        <taxon>Bacteria</taxon>
        <taxon>Bacillati</taxon>
        <taxon>Actinomycetota</taxon>
        <taxon>Actinomycetes</taxon>
        <taxon>Micromonosporales</taxon>
        <taxon>Micromonosporaceae</taxon>
        <taxon>Micromonospora</taxon>
    </lineage>
</organism>
<proteinExistence type="predicted"/>
<evidence type="ECO:0000313" key="2">
    <source>
        <dbReference type="EMBL" id="SCL47612.1"/>
    </source>
</evidence>
<dbReference type="Proteomes" id="UP000198937">
    <property type="component" value="Unassembled WGS sequence"/>
</dbReference>
<dbReference type="STRING" id="683228.GA0070617_0636"/>
<evidence type="ECO:0000256" key="1">
    <source>
        <dbReference type="SAM" id="Phobius"/>
    </source>
</evidence>
<dbReference type="AlphaFoldDB" id="A0A1C6U0K6"/>
<accession>A0A1C6U0K6</accession>
<dbReference type="Pfam" id="PF10745">
    <property type="entry name" value="DUF2530"/>
    <property type="match status" value="1"/>
</dbReference>
<keyword evidence="3" id="KW-1185">Reference proteome</keyword>
<keyword evidence="1" id="KW-1133">Transmembrane helix</keyword>